<dbReference type="InterPro" id="IPR025667">
    <property type="entry name" value="SprB_repeat"/>
</dbReference>
<evidence type="ECO:0000259" key="3">
    <source>
        <dbReference type="SMART" id="SM00089"/>
    </source>
</evidence>
<organism evidence="4 5">
    <name type="scientific">Lishizhenia tianjinensis</name>
    <dbReference type="NCBI Taxonomy" id="477690"/>
    <lineage>
        <taxon>Bacteria</taxon>
        <taxon>Pseudomonadati</taxon>
        <taxon>Bacteroidota</taxon>
        <taxon>Flavobacteriia</taxon>
        <taxon>Flavobacteriales</taxon>
        <taxon>Crocinitomicaceae</taxon>
        <taxon>Lishizhenia</taxon>
    </lineage>
</organism>
<dbReference type="Proteomes" id="UP000236454">
    <property type="component" value="Unassembled WGS sequence"/>
</dbReference>
<dbReference type="Gene3D" id="2.60.40.740">
    <property type="match status" value="18"/>
</dbReference>
<name>A0A1I7BK24_9FLAO</name>
<evidence type="ECO:0000256" key="2">
    <source>
        <dbReference type="SAM" id="SignalP"/>
    </source>
</evidence>
<dbReference type="Pfam" id="PF13573">
    <property type="entry name" value="SprB"/>
    <property type="match status" value="19"/>
</dbReference>
<feature type="domain" description="PKD/Chitinase" evidence="3">
    <location>
        <begin position="972"/>
        <end position="1040"/>
    </location>
</feature>
<feature type="domain" description="PKD/Chitinase" evidence="3">
    <location>
        <begin position="744"/>
        <end position="814"/>
    </location>
</feature>
<feature type="domain" description="PKD/Chitinase" evidence="3">
    <location>
        <begin position="1124"/>
        <end position="1194"/>
    </location>
</feature>
<dbReference type="RefSeq" id="WP_090252068.1">
    <property type="nucleotide sequence ID" value="NZ_FPAS01000006.1"/>
</dbReference>
<dbReference type="InterPro" id="IPR022409">
    <property type="entry name" value="PKD/Chitinase_dom"/>
</dbReference>
<keyword evidence="5" id="KW-1185">Reference proteome</keyword>
<feature type="domain" description="PKD/Chitinase" evidence="3">
    <location>
        <begin position="442"/>
        <end position="510"/>
    </location>
</feature>
<sequence length="1891" mass="186643">MKKIFVFLLLLLTTMGYSKTSLASDSPRDVEKLNVESPLNSGITSANNLSAALAVAVTITVDSEISCFGSADGQLTAVPSGGTAPYTYLWSTGANTASISGLAAGTYTVDVEDALGAISSQSVTLSNPAMLFPLLSSVTNVSCFGGTDGAATVSGYGGTAPYDYSWSNGSSVGTATNLTAGIYSVSVTDNAGCTSNTAVLISEPTALVAGVNVDNHVTCNGAADGQATITPTGGTAPYTYLWADGTTSATKSGLDVGTYSFTVTDDNGCSETNTVTITEPAVLNSTISSSTNPTCNGATDGSATVSVTGGTAPYNYAWDNGGSTATITSLGAGTYNVTVTDANACTTTATVTLVEPTLLGVLTAVDANVSCFGGTDGGATATPVGGTAPYNYTWSNGANSASITNVAAGTYNVGVLDANGCVATTTATITEPTELTSAISSETYVTCNGASDGAATVTATGGTAPYTYAWDNGDATATITTLTAGTYTVTVTDANGCTSTSTATITEPAALVGTTVVDANVSCNGLSDGAATVNVTGGTAPYSYTWDTGANTASITGLIAGTYNVGITDANGCIATTSVVITEPAVLVAAATVDANVSCNAGADGAATASATGGTAPYAYLWDNGATSASITGLAAGTYSVDVTDANGCVSSANITITEPTLLVASTTLDSDVSCNGGTDGGATASATGGTAPYTYAWDNGDITASITNVAAGTYTVTVTDANACTATETITIVEPTVLVAATTIDMTVSCNGASDGAATASATGGTAPYTYAWDNGETTAAITGLAAGTYTVTITDANGCTDTETATVTEPAILAVTTTVDANVSCNGGADGGATASVTGGTAPFTYVWDNGATTATISGLTAGTYNVGVTDANGCIVAGSVTITEPTVLVAASVVDNNVSCNGGTDGGATASATGGTAPYTYAWDNGAVTATITGVAAGTYNVDVTDANGCISSSSVTISEPTILDATTAVDATVSCNGVADGAATVTATGGTAPYTYLWDNNETTATVTGLAAGTYNVTVTDANACVVTTSVTITEPAVLVASAVVDGNVTCNGGADGSATASEVGGTAPYTYAWDNGETTAAITGLTAGTYTVTITDANGCTSTASVTITEPTAIVATTVVDATVTCNGAADGGATVSATGGVGPYTYLWDNGATTASITGVVAGTYSVDVTDANACVVNATVTITEPAALVGTTTEDASISCNGAVDGAASVVVTGGTAPYNYLWDNGVTAPSITGVAAGTYNVDITDANGCTTTSSVTVTEPAVLTASVTVNNDVLCFGAANGSATAVATGGTAPYTYAWDNGANTETVSVFAAGTYNVIITDANGCSASSSVTIAQPSLLIAQTTLDANVSCNGAANGSATVSATGGTAPFTYLWDNNETTATAVALTAGIHSVVVTDANGCTSNASISLTEPTALTVTAVVDADASCPSALDGGATATAAGGVAPYTFSWDSGATTDVTTMAAAGSNTVTVTDANGCTATATVTINAVNPTDDASFSFASSSYCTDAGNVSPTISGLAGGTFTATSGLVINSISGTIDANASPAGTYDVTYTTNGPCPNSSTVTVTISPIDDATFSYALPLTCLDDVNPLPTVKGNAGGTFTSTTGIAIDAATGEIDLQNSVAGTYTITYTTNGACSASSTYLMALVAPDTADFTYGQTDFCQYDANPVATIDGTVGGSFTCPSPELTIDATTGEIDLATSTPGTYAVTYTTTGVCAATQTTQITITNVNPSVTVNEITITADQAGATYQWFDCADDSFIAGETGQSFTATANGNYGVIVTLNGCVDTSDCIAITTVGVEKVELAEAFTVYPNPTQGTFNVQFDKVQDHIDFRIFNLAGELIQVAEMDFSNQMTMNIDLPKGVYLLEVTDKQDQKAVVRIIKQ</sequence>
<dbReference type="OrthoDB" id="7794186at2"/>
<proteinExistence type="predicted"/>
<feature type="domain" description="PKD/Chitinase" evidence="3">
    <location>
        <begin position="206"/>
        <end position="280"/>
    </location>
</feature>
<accession>A0A1I7BK24</accession>
<protein>
    <submittedName>
        <fullName evidence="4">Por secretion system C-terminal sorting domain-containing protein</fullName>
    </submittedName>
</protein>
<dbReference type="EMBL" id="FPAS01000006">
    <property type="protein sequence ID" value="SFT87529.1"/>
    <property type="molecule type" value="Genomic_DNA"/>
</dbReference>
<feature type="chain" id="PRO_5014680056" evidence="2">
    <location>
        <begin position="24"/>
        <end position="1891"/>
    </location>
</feature>
<reference evidence="4" key="1">
    <citation type="submission" date="2016-10" db="EMBL/GenBank/DDBJ databases">
        <authorList>
            <person name="de Groot N.N."/>
        </authorList>
    </citation>
    <scope>NUCLEOTIDE SEQUENCE [LARGE SCALE GENOMIC DNA]</scope>
    <source>
        <strain evidence="4">CGMCC 1.7005</strain>
    </source>
</reference>
<dbReference type="SUPFAM" id="SSF49299">
    <property type="entry name" value="PKD domain"/>
    <property type="match status" value="2"/>
</dbReference>
<gene>
    <name evidence="4" type="ORF">SAMN05216474_2829</name>
</gene>
<dbReference type="InterPro" id="IPR035986">
    <property type="entry name" value="PKD_dom_sf"/>
</dbReference>
<dbReference type="STRING" id="477690.SAMN05216474_2829"/>
<evidence type="ECO:0000256" key="1">
    <source>
        <dbReference type="ARBA" id="ARBA00022729"/>
    </source>
</evidence>
<dbReference type="NCBIfam" id="TIGR04183">
    <property type="entry name" value="Por_Secre_tail"/>
    <property type="match status" value="1"/>
</dbReference>
<dbReference type="InterPro" id="IPR026444">
    <property type="entry name" value="Secre_tail"/>
</dbReference>
<feature type="signal peptide" evidence="2">
    <location>
        <begin position="1"/>
        <end position="23"/>
    </location>
</feature>
<evidence type="ECO:0000313" key="5">
    <source>
        <dbReference type="Proteomes" id="UP000236454"/>
    </source>
</evidence>
<feature type="domain" description="PKD/Chitinase" evidence="3">
    <location>
        <begin position="1042"/>
        <end position="1118"/>
    </location>
</feature>
<keyword evidence="1 2" id="KW-0732">Signal</keyword>
<dbReference type="Pfam" id="PF18962">
    <property type="entry name" value="Por_Secre_tail"/>
    <property type="match status" value="1"/>
</dbReference>
<feature type="domain" description="PKD/Chitinase" evidence="3">
    <location>
        <begin position="670"/>
        <end position="736"/>
    </location>
</feature>
<evidence type="ECO:0000313" key="4">
    <source>
        <dbReference type="EMBL" id="SFT87529.1"/>
    </source>
</evidence>
<feature type="domain" description="PKD/Chitinase" evidence="3">
    <location>
        <begin position="1428"/>
        <end position="1498"/>
    </location>
</feature>
<dbReference type="SMART" id="SM00089">
    <property type="entry name" value="PKD"/>
    <property type="match status" value="8"/>
</dbReference>